<dbReference type="Proteomes" id="UP000242164">
    <property type="component" value="Unassembled WGS sequence"/>
</dbReference>
<dbReference type="Pfam" id="PF09388">
    <property type="entry name" value="SpoOE-like"/>
    <property type="match status" value="1"/>
</dbReference>
<dbReference type="SUPFAM" id="SSF140500">
    <property type="entry name" value="BAS1536-like"/>
    <property type="match status" value="1"/>
</dbReference>
<reference evidence="1 2" key="1">
    <citation type="submission" date="2016-08" db="EMBL/GenBank/DDBJ databases">
        <authorList>
            <person name="Loux V."/>
            <person name="Rue O."/>
        </authorList>
    </citation>
    <scope>NUCLEOTIDE SEQUENCE [LARGE SCALE GENOMIC DNA]</scope>
    <source>
        <strain evidence="1 2">AFSSA_08CEB44bac</strain>
    </source>
</reference>
<name>A0AAX2CE86_9BACI</name>
<sequence>MFTAKRKYTMEKLSRDIHMKREEMIHLGLTYGLTNKETVQVSQELDKLIVKYQRYKEKQSSRWLFFTKIPIFQIEWGAKSNDFWKILVTGFMK</sequence>
<dbReference type="GO" id="GO:0043937">
    <property type="term" value="P:regulation of sporulation"/>
    <property type="evidence" value="ECO:0007669"/>
    <property type="project" value="InterPro"/>
</dbReference>
<organism evidence="1 2">
    <name type="scientific">Bacillus cytotoxicus</name>
    <dbReference type="NCBI Taxonomy" id="580165"/>
    <lineage>
        <taxon>Bacteria</taxon>
        <taxon>Bacillati</taxon>
        <taxon>Bacillota</taxon>
        <taxon>Bacilli</taxon>
        <taxon>Bacillales</taxon>
        <taxon>Bacillaceae</taxon>
        <taxon>Bacillus</taxon>
        <taxon>Bacillus cereus group</taxon>
    </lineage>
</organism>
<accession>A0AAX2CE86</accession>
<protein>
    <submittedName>
        <fullName evidence="1">Stage 0 sporulation regulatory protein</fullName>
    </submittedName>
</protein>
<dbReference type="AlphaFoldDB" id="A0AAX2CE86"/>
<dbReference type="RefSeq" id="WP_011984137.1">
    <property type="nucleotide sequence ID" value="NZ_CP024096.1"/>
</dbReference>
<dbReference type="InterPro" id="IPR053028">
    <property type="entry name" value="Spo0E-like_phosphatase"/>
</dbReference>
<dbReference type="GO" id="GO:0046983">
    <property type="term" value="F:protein dimerization activity"/>
    <property type="evidence" value="ECO:0007669"/>
    <property type="project" value="InterPro"/>
</dbReference>
<dbReference type="PANTHER" id="PTHR41263">
    <property type="entry name" value="ASPARTYL-PHOSPHATE PHOSPHATASE YISI"/>
    <property type="match status" value="1"/>
</dbReference>
<dbReference type="InterPro" id="IPR037208">
    <property type="entry name" value="Spo0E-like_sf"/>
</dbReference>
<dbReference type="EMBL" id="FMIK01000019">
    <property type="protein sequence ID" value="SCL87689.1"/>
    <property type="molecule type" value="Genomic_DNA"/>
</dbReference>
<comment type="caution">
    <text evidence="1">The sequence shown here is derived from an EMBL/GenBank/DDBJ whole genome shotgun (WGS) entry which is preliminary data.</text>
</comment>
<proteinExistence type="predicted"/>
<dbReference type="InterPro" id="IPR018540">
    <property type="entry name" value="Spo0E-like"/>
</dbReference>
<dbReference type="PANTHER" id="PTHR41263:SF1">
    <property type="entry name" value="ASPARTYL-PHOSPHATE PHOSPHATASE YISI"/>
    <property type="match status" value="1"/>
</dbReference>
<dbReference type="GeneID" id="33896416"/>
<evidence type="ECO:0000313" key="1">
    <source>
        <dbReference type="EMBL" id="SCL87689.1"/>
    </source>
</evidence>
<evidence type="ECO:0000313" key="2">
    <source>
        <dbReference type="Proteomes" id="UP000242164"/>
    </source>
</evidence>
<dbReference type="Gene3D" id="4.10.280.10">
    <property type="entry name" value="Helix-loop-helix DNA-binding domain"/>
    <property type="match status" value="1"/>
</dbReference>
<dbReference type="InterPro" id="IPR036638">
    <property type="entry name" value="HLH_DNA-bd_sf"/>
</dbReference>
<gene>
    <name evidence="1" type="ORF">BCB44BAC_01188</name>
</gene>